<reference evidence="4" key="1">
    <citation type="submission" date="2021-03" db="EMBL/GenBank/DDBJ databases">
        <title>Draft genome sequence of rust myrtle Austropuccinia psidii MF-1, a brazilian biotype.</title>
        <authorList>
            <person name="Quecine M.C."/>
            <person name="Pachon D.M.R."/>
            <person name="Bonatelli M.L."/>
            <person name="Correr F.H."/>
            <person name="Franceschini L.M."/>
            <person name="Leite T.F."/>
            <person name="Margarido G.R.A."/>
            <person name="Almeida C.A."/>
            <person name="Ferrarezi J.A."/>
            <person name="Labate C.A."/>
        </authorList>
    </citation>
    <scope>NUCLEOTIDE SEQUENCE</scope>
    <source>
        <strain evidence="4">MF-1</strain>
    </source>
</reference>
<comment type="catalytic activity">
    <reaction evidence="1">
        <text>ATP + H2O = ADP + phosphate + H(+)</text>
        <dbReference type="Rhea" id="RHEA:13065"/>
        <dbReference type="ChEBI" id="CHEBI:15377"/>
        <dbReference type="ChEBI" id="CHEBI:15378"/>
        <dbReference type="ChEBI" id="CHEBI:30616"/>
        <dbReference type="ChEBI" id="CHEBI:43474"/>
        <dbReference type="ChEBI" id="CHEBI:456216"/>
        <dbReference type="EC" id="5.6.2.3"/>
    </reaction>
</comment>
<organism evidence="4 5">
    <name type="scientific">Austropuccinia psidii MF-1</name>
    <dbReference type="NCBI Taxonomy" id="1389203"/>
    <lineage>
        <taxon>Eukaryota</taxon>
        <taxon>Fungi</taxon>
        <taxon>Dikarya</taxon>
        <taxon>Basidiomycota</taxon>
        <taxon>Pucciniomycotina</taxon>
        <taxon>Pucciniomycetes</taxon>
        <taxon>Pucciniales</taxon>
        <taxon>Sphaerophragmiaceae</taxon>
        <taxon>Austropuccinia</taxon>
    </lineage>
</organism>
<protein>
    <recommendedName>
        <fullName evidence="1">ATP-dependent DNA helicase</fullName>
        <ecNumber evidence="1">5.6.2.3</ecNumber>
    </recommendedName>
</protein>
<dbReference type="Proteomes" id="UP000765509">
    <property type="component" value="Unassembled WGS sequence"/>
</dbReference>
<dbReference type="CDD" id="cd18809">
    <property type="entry name" value="SF1_C_RecD"/>
    <property type="match status" value="1"/>
</dbReference>
<dbReference type="GO" id="GO:0005524">
    <property type="term" value="F:ATP binding"/>
    <property type="evidence" value="ECO:0007669"/>
    <property type="project" value="UniProtKB-KW"/>
</dbReference>
<keyword evidence="5" id="KW-1185">Reference proteome</keyword>
<dbReference type="PANTHER" id="PTHR10492:SF57">
    <property type="entry name" value="ATP-DEPENDENT DNA HELICASE"/>
    <property type="match status" value="1"/>
</dbReference>
<accession>A0A9Q3GCD2</accession>
<dbReference type="Gene3D" id="3.40.50.300">
    <property type="entry name" value="P-loop containing nucleotide triphosphate hydrolases"/>
    <property type="match status" value="1"/>
</dbReference>
<dbReference type="Pfam" id="PF05970">
    <property type="entry name" value="PIF1"/>
    <property type="match status" value="1"/>
</dbReference>
<keyword evidence="1" id="KW-0227">DNA damage</keyword>
<evidence type="ECO:0000259" key="3">
    <source>
        <dbReference type="Pfam" id="PF21530"/>
    </source>
</evidence>
<dbReference type="GO" id="GO:0016787">
    <property type="term" value="F:hydrolase activity"/>
    <property type="evidence" value="ECO:0007669"/>
    <property type="project" value="UniProtKB-KW"/>
</dbReference>
<keyword evidence="1" id="KW-0378">Hydrolase</keyword>
<keyword evidence="1" id="KW-0233">DNA recombination</keyword>
<keyword evidence="1" id="KW-0067">ATP-binding</keyword>
<dbReference type="Pfam" id="PF21530">
    <property type="entry name" value="Pif1_2B_dom"/>
    <property type="match status" value="1"/>
</dbReference>
<evidence type="ECO:0000313" key="4">
    <source>
        <dbReference type="EMBL" id="MBW0461681.1"/>
    </source>
</evidence>
<dbReference type="InterPro" id="IPR010285">
    <property type="entry name" value="DNA_helicase_pif1-like_DEAD"/>
</dbReference>
<sequence length="572" mass="64473">MFVIILVHSTPSNPLRLLHQHMSTLSDDCKFRLQRECHMESPKPEDIEHYCLFLIQQELELLNTRLAQVGINLTLPDFSKFKKNHNNRSCGLGNEGKNYNLGSLAKDQAKIFNYFFQTILSGSQYLGFVDDPGGSGKTYLLNSILQECKDLNIQVDAVCASGIAALLLLNGTTAHSAFSIPLTVYKDSICSWFPKDARSRHLETTKIIIWDEISMQHWYAVEAVNRSLRDLRKCEKPFGGLSVLFSGDFRQILPIVKHGGIYEQASVCIKRSYIWGMLTKKFLHENLRLRIAPHNGNGKFGRWLQGLGEGLFQESDIGTVNTSSLNVIFNENMQSLSQALISFVYSNLHEILNQGSLDQLGCYYEGRAILTPLNISVNNINATLLESIRSRKFVSRSIDIIEGQSQNEVPEEILNAIHIPGFPMHLLELKEGTPVILLRTLNIARGLCNGTRLMIQQIRKHVLICIILTGFKSGQRVLIPKIKLFHQESEEYAISFSRYQFPVSLCFAMTINKAQGQSFDYVGVYLNTNVFSHGQLYIALSRTQNPKNLLVGINGRSPGSEITNVVVRDIFS</sequence>
<dbReference type="InterPro" id="IPR027417">
    <property type="entry name" value="P-loop_NTPase"/>
</dbReference>
<evidence type="ECO:0000256" key="1">
    <source>
        <dbReference type="RuleBase" id="RU363044"/>
    </source>
</evidence>
<dbReference type="GO" id="GO:0006281">
    <property type="term" value="P:DNA repair"/>
    <property type="evidence" value="ECO:0007669"/>
    <property type="project" value="UniProtKB-KW"/>
</dbReference>
<gene>
    <name evidence="4" type="ORF">O181_001396</name>
</gene>
<proteinExistence type="inferred from homology"/>
<dbReference type="OrthoDB" id="3353471at2759"/>
<keyword evidence="1" id="KW-0347">Helicase</keyword>
<comment type="similarity">
    <text evidence="1">Belongs to the helicase family.</text>
</comment>
<evidence type="ECO:0000259" key="2">
    <source>
        <dbReference type="Pfam" id="PF05970"/>
    </source>
</evidence>
<comment type="caution">
    <text evidence="4">The sequence shown here is derived from an EMBL/GenBank/DDBJ whole genome shotgun (WGS) entry which is preliminary data.</text>
</comment>
<dbReference type="InterPro" id="IPR049163">
    <property type="entry name" value="Pif1-like_2B_dom"/>
</dbReference>
<dbReference type="GO" id="GO:0006310">
    <property type="term" value="P:DNA recombination"/>
    <property type="evidence" value="ECO:0007669"/>
    <property type="project" value="UniProtKB-KW"/>
</dbReference>
<feature type="domain" description="DNA helicase Pif1-like DEAD-box helicase" evidence="2">
    <location>
        <begin position="104"/>
        <end position="315"/>
    </location>
</feature>
<feature type="domain" description="DNA helicase Pif1-like 2B" evidence="3">
    <location>
        <begin position="412"/>
        <end position="457"/>
    </location>
</feature>
<keyword evidence="1" id="KW-0234">DNA repair</keyword>
<dbReference type="GO" id="GO:0043139">
    <property type="term" value="F:5'-3' DNA helicase activity"/>
    <property type="evidence" value="ECO:0007669"/>
    <property type="project" value="UniProtKB-EC"/>
</dbReference>
<dbReference type="AlphaFoldDB" id="A0A9Q3GCD2"/>
<name>A0A9Q3GCD2_9BASI</name>
<evidence type="ECO:0000313" key="5">
    <source>
        <dbReference type="Proteomes" id="UP000765509"/>
    </source>
</evidence>
<dbReference type="EC" id="5.6.2.3" evidence="1"/>
<keyword evidence="1" id="KW-0547">Nucleotide-binding</keyword>
<dbReference type="EMBL" id="AVOT02000201">
    <property type="protein sequence ID" value="MBW0461681.1"/>
    <property type="molecule type" value="Genomic_DNA"/>
</dbReference>
<dbReference type="PANTHER" id="PTHR10492">
    <property type="match status" value="1"/>
</dbReference>
<dbReference type="SUPFAM" id="SSF52540">
    <property type="entry name" value="P-loop containing nucleoside triphosphate hydrolases"/>
    <property type="match status" value="2"/>
</dbReference>
<dbReference type="GO" id="GO:0000723">
    <property type="term" value="P:telomere maintenance"/>
    <property type="evidence" value="ECO:0007669"/>
    <property type="project" value="InterPro"/>
</dbReference>
<comment type="cofactor">
    <cofactor evidence="1">
        <name>Mg(2+)</name>
        <dbReference type="ChEBI" id="CHEBI:18420"/>
    </cofactor>
</comment>